<gene>
    <name evidence="2" type="ORF">RRG08_047813</name>
</gene>
<evidence type="ECO:0000313" key="2">
    <source>
        <dbReference type="EMBL" id="KAK3731118.1"/>
    </source>
</evidence>
<evidence type="ECO:0000313" key="3">
    <source>
        <dbReference type="Proteomes" id="UP001283361"/>
    </source>
</evidence>
<organism evidence="2 3">
    <name type="scientific">Elysia crispata</name>
    <name type="common">lettuce slug</name>
    <dbReference type="NCBI Taxonomy" id="231223"/>
    <lineage>
        <taxon>Eukaryota</taxon>
        <taxon>Metazoa</taxon>
        <taxon>Spiralia</taxon>
        <taxon>Lophotrochozoa</taxon>
        <taxon>Mollusca</taxon>
        <taxon>Gastropoda</taxon>
        <taxon>Heterobranchia</taxon>
        <taxon>Euthyneura</taxon>
        <taxon>Panpulmonata</taxon>
        <taxon>Sacoglossa</taxon>
        <taxon>Placobranchoidea</taxon>
        <taxon>Plakobranchidae</taxon>
        <taxon>Elysia</taxon>
    </lineage>
</organism>
<feature type="region of interest" description="Disordered" evidence="1">
    <location>
        <begin position="69"/>
        <end position="88"/>
    </location>
</feature>
<protein>
    <submittedName>
        <fullName evidence="2">Uncharacterized protein</fullName>
    </submittedName>
</protein>
<keyword evidence="3" id="KW-1185">Reference proteome</keyword>
<comment type="caution">
    <text evidence="2">The sequence shown here is derived from an EMBL/GenBank/DDBJ whole genome shotgun (WGS) entry which is preliminary data.</text>
</comment>
<sequence>MTKVTSFKSNTVDISPSFFPSTFPALPLLMAAWRDPARHSYAIGLIIGQIDTKLPAIETVTSLPLPRVKRLPNSNIRPTGRGNDKVRN</sequence>
<dbReference type="AlphaFoldDB" id="A0AAE0Y3U8"/>
<dbReference type="Proteomes" id="UP001283361">
    <property type="component" value="Unassembled WGS sequence"/>
</dbReference>
<proteinExistence type="predicted"/>
<dbReference type="EMBL" id="JAWDGP010007030">
    <property type="protein sequence ID" value="KAK3731118.1"/>
    <property type="molecule type" value="Genomic_DNA"/>
</dbReference>
<accession>A0AAE0Y3U8</accession>
<reference evidence="2" key="1">
    <citation type="journal article" date="2023" name="G3 (Bethesda)">
        <title>A reference genome for the long-term kleptoplast-retaining sea slug Elysia crispata morphotype clarki.</title>
        <authorList>
            <person name="Eastman K.E."/>
            <person name="Pendleton A.L."/>
            <person name="Shaikh M.A."/>
            <person name="Suttiyut T."/>
            <person name="Ogas R."/>
            <person name="Tomko P."/>
            <person name="Gavelis G."/>
            <person name="Widhalm J.R."/>
            <person name="Wisecaver J.H."/>
        </authorList>
    </citation>
    <scope>NUCLEOTIDE SEQUENCE</scope>
    <source>
        <strain evidence="2">ECLA1</strain>
    </source>
</reference>
<name>A0AAE0Y3U8_9GAST</name>
<evidence type="ECO:0000256" key="1">
    <source>
        <dbReference type="SAM" id="MobiDB-lite"/>
    </source>
</evidence>